<evidence type="ECO:0000313" key="3">
    <source>
        <dbReference type="Proteomes" id="UP001153269"/>
    </source>
</evidence>
<dbReference type="Proteomes" id="UP001153269">
    <property type="component" value="Unassembled WGS sequence"/>
</dbReference>
<feature type="compositionally biased region" description="Basic residues" evidence="1">
    <location>
        <begin position="119"/>
        <end position="128"/>
    </location>
</feature>
<protein>
    <submittedName>
        <fullName evidence="2">Uncharacterized protein</fullName>
    </submittedName>
</protein>
<organism evidence="2 3">
    <name type="scientific">Pleuronectes platessa</name>
    <name type="common">European plaice</name>
    <dbReference type="NCBI Taxonomy" id="8262"/>
    <lineage>
        <taxon>Eukaryota</taxon>
        <taxon>Metazoa</taxon>
        <taxon>Chordata</taxon>
        <taxon>Craniata</taxon>
        <taxon>Vertebrata</taxon>
        <taxon>Euteleostomi</taxon>
        <taxon>Actinopterygii</taxon>
        <taxon>Neopterygii</taxon>
        <taxon>Teleostei</taxon>
        <taxon>Neoteleostei</taxon>
        <taxon>Acanthomorphata</taxon>
        <taxon>Carangaria</taxon>
        <taxon>Pleuronectiformes</taxon>
        <taxon>Pleuronectoidei</taxon>
        <taxon>Pleuronectidae</taxon>
        <taxon>Pleuronectes</taxon>
    </lineage>
</organism>
<comment type="caution">
    <text evidence="2">The sequence shown here is derived from an EMBL/GenBank/DDBJ whole genome shotgun (WGS) entry which is preliminary data.</text>
</comment>
<evidence type="ECO:0000313" key="2">
    <source>
        <dbReference type="EMBL" id="CAB1429662.1"/>
    </source>
</evidence>
<feature type="compositionally biased region" description="Basic residues" evidence="1">
    <location>
        <begin position="228"/>
        <end position="244"/>
    </location>
</feature>
<feature type="compositionally biased region" description="Basic and acidic residues" evidence="1">
    <location>
        <begin position="39"/>
        <end position="62"/>
    </location>
</feature>
<keyword evidence="3" id="KW-1185">Reference proteome</keyword>
<evidence type="ECO:0000256" key="1">
    <source>
        <dbReference type="SAM" id="MobiDB-lite"/>
    </source>
</evidence>
<gene>
    <name evidence="2" type="ORF">PLEPLA_LOCUS17642</name>
</gene>
<proteinExistence type="predicted"/>
<reference evidence="2" key="1">
    <citation type="submission" date="2020-03" db="EMBL/GenBank/DDBJ databases">
        <authorList>
            <person name="Weist P."/>
        </authorList>
    </citation>
    <scope>NUCLEOTIDE SEQUENCE</scope>
</reference>
<feature type="compositionally biased region" description="Basic and acidic residues" evidence="1">
    <location>
        <begin position="13"/>
        <end position="30"/>
    </location>
</feature>
<feature type="compositionally biased region" description="Basic and acidic residues" evidence="1">
    <location>
        <begin position="134"/>
        <end position="143"/>
    </location>
</feature>
<accession>A0A9N7YJW8</accession>
<feature type="compositionally biased region" description="Basic and acidic residues" evidence="1">
    <location>
        <begin position="258"/>
        <end position="271"/>
    </location>
</feature>
<sequence>MTRRPGPNVTRNGRREPKQSRQKPEDDRERARQKKEKKRQKEEHKRRGKQEKEQTTHRDEHTQKRKRRNSRNLDIHMRARERTRENRRAKEGQNRNPREQRKRTRERRLEKSQRERQGTRPKKNHHKGCGSADPKNRPQERPAPETGAAGEAGAKRSREARKRPLIYATQWTKLRILPTTQGQDKQERQPTSQPPKHIIRKQNINADADMRNTAAHRGGGEEEGMARGTRRNSRRTQTRARRARANIPPHYNGQTAQNRRDSPGQSLDHRRPSALRGSPTLMHRPGAHGK</sequence>
<feature type="compositionally biased region" description="Basic and acidic residues" evidence="1">
    <location>
        <begin position="107"/>
        <end position="118"/>
    </location>
</feature>
<dbReference type="AlphaFoldDB" id="A0A9N7YJW8"/>
<name>A0A9N7YJW8_PLEPL</name>
<feature type="region of interest" description="Disordered" evidence="1">
    <location>
        <begin position="1"/>
        <end position="290"/>
    </location>
</feature>
<dbReference type="EMBL" id="CADEAL010001159">
    <property type="protein sequence ID" value="CAB1429662.1"/>
    <property type="molecule type" value="Genomic_DNA"/>
</dbReference>
<feature type="compositionally biased region" description="Basic and acidic residues" evidence="1">
    <location>
        <begin position="71"/>
        <end position="99"/>
    </location>
</feature>